<dbReference type="Pfam" id="PF00001">
    <property type="entry name" value="7tm_1"/>
    <property type="match status" value="1"/>
</dbReference>
<sequence length="171" mass="18984">MLMDSVDGSGPGLGKAILGVAEALQQRTGPWLAGESVQMSCSRSQMSWRETVYSRGSAAPRCRGTKAAQTILLVVTGFTICWMPHHIIAMWVEFGTFPLNNATFAFRIVSHCLSYGNSCINPILYAFLSENFRKACRQVFARHLLYTPPTNGKVVRFRMDNFSNTHSSTNI</sequence>
<evidence type="ECO:0000256" key="1">
    <source>
        <dbReference type="ARBA" id="ARBA00004141"/>
    </source>
</evidence>
<evidence type="ECO:0000256" key="6">
    <source>
        <dbReference type="ARBA" id="ARBA00023170"/>
    </source>
</evidence>
<gene>
    <name evidence="10" type="ORF">GOODEAATRI_018102</name>
</gene>
<dbReference type="PANTHER" id="PTHR45695">
    <property type="entry name" value="LEUCOKININ RECEPTOR-RELATED"/>
    <property type="match status" value="1"/>
</dbReference>
<keyword evidence="5 8" id="KW-0472">Membrane</keyword>
<comment type="subcellular location">
    <subcellularLocation>
        <location evidence="1">Membrane</location>
        <topology evidence="1">Multi-pass membrane protein</topology>
    </subcellularLocation>
</comment>
<keyword evidence="2 8" id="KW-0812">Transmembrane</keyword>
<dbReference type="SUPFAM" id="SSF81321">
    <property type="entry name" value="Family A G protein-coupled receptor-like"/>
    <property type="match status" value="1"/>
</dbReference>
<keyword evidence="4" id="KW-0297">G-protein coupled receptor</keyword>
<evidence type="ECO:0000313" key="10">
    <source>
        <dbReference type="EMBL" id="MEQ2168760.1"/>
    </source>
</evidence>
<dbReference type="Proteomes" id="UP001476798">
    <property type="component" value="Unassembled WGS sequence"/>
</dbReference>
<feature type="transmembrane region" description="Helical" evidence="8">
    <location>
        <begin position="104"/>
        <end position="128"/>
    </location>
</feature>
<keyword evidence="7" id="KW-0807">Transducer</keyword>
<dbReference type="InterPro" id="IPR000276">
    <property type="entry name" value="GPCR_Rhodpsn"/>
</dbReference>
<dbReference type="InterPro" id="IPR017452">
    <property type="entry name" value="GPCR_Rhodpsn_7TM"/>
</dbReference>
<feature type="domain" description="G-protein coupled receptors family 1 profile" evidence="9">
    <location>
        <begin position="1"/>
        <end position="125"/>
    </location>
</feature>
<evidence type="ECO:0000256" key="5">
    <source>
        <dbReference type="ARBA" id="ARBA00023136"/>
    </source>
</evidence>
<name>A0ABV0NBI5_9TELE</name>
<keyword evidence="3 8" id="KW-1133">Transmembrane helix</keyword>
<evidence type="ECO:0000256" key="2">
    <source>
        <dbReference type="ARBA" id="ARBA00022692"/>
    </source>
</evidence>
<evidence type="ECO:0000256" key="8">
    <source>
        <dbReference type="SAM" id="Phobius"/>
    </source>
</evidence>
<dbReference type="PANTHER" id="PTHR45695:SF25">
    <property type="entry name" value="GALANIN RECEPTOR 1"/>
    <property type="match status" value="1"/>
</dbReference>
<evidence type="ECO:0000313" key="11">
    <source>
        <dbReference type="Proteomes" id="UP001476798"/>
    </source>
</evidence>
<keyword evidence="6" id="KW-0675">Receptor</keyword>
<proteinExistence type="predicted"/>
<organism evidence="10 11">
    <name type="scientific">Goodea atripinnis</name>
    <dbReference type="NCBI Taxonomy" id="208336"/>
    <lineage>
        <taxon>Eukaryota</taxon>
        <taxon>Metazoa</taxon>
        <taxon>Chordata</taxon>
        <taxon>Craniata</taxon>
        <taxon>Vertebrata</taxon>
        <taxon>Euteleostomi</taxon>
        <taxon>Actinopterygii</taxon>
        <taxon>Neopterygii</taxon>
        <taxon>Teleostei</taxon>
        <taxon>Neoteleostei</taxon>
        <taxon>Acanthomorphata</taxon>
        <taxon>Ovalentaria</taxon>
        <taxon>Atherinomorphae</taxon>
        <taxon>Cyprinodontiformes</taxon>
        <taxon>Goodeidae</taxon>
        <taxon>Goodea</taxon>
    </lineage>
</organism>
<comment type="caution">
    <text evidence="10">The sequence shown here is derived from an EMBL/GenBank/DDBJ whole genome shotgun (WGS) entry which is preliminary data.</text>
</comment>
<protein>
    <recommendedName>
        <fullName evidence="9">G-protein coupled receptors family 1 profile domain-containing protein</fullName>
    </recommendedName>
</protein>
<reference evidence="10 11" key="1">
    <citation type="submission" date="2021-06" db="EMBL/GenBank/DDBJ databases">
        <authorList>
            <person name="Palmer J.M."/>
        </authorList>
    </citation>
    <scope>NUCLEOTIDE SEQUENCE [LARGE SCALE GENOMIC DNA]</scope>
    <source>
        <strain evidence="10 11">GA_2019</strain>
        <tissue evidence="10">Muscle</tissue>
    </source>
</reference>
<feature type="transmembrane region" description="Helical" evidence="8">
    <location>
        <begin position="71"/>
        <end position="92"/>
    </location>
</feature>
<evidence type="ECO:0000256" key="3">
    <source>
        <dbReference type="ARBA" id="ARBA00022989"/>
    </source>
</evidence>
<evidence type="ECO:0000256" key="4">
    <source>
        <dbReference type="ARBA" id="ARBA00023040"/>
    </source>
</evidence>
<dbReference type="PROSITE" id="PS50262">
    <property type="entry name" value="G_PROTEIN_RECEP_F1_2"/>
    <property type="match status" value="1"/>
</dbReference>
<accession>A0ABV0NBI5</accession>
<evidence type="ECO:0000256" key="7">
    <source>
        <dbReference type="ARBA" id="ARBA00023224"/>
    </source>
</evidence>
<evidence type="ECO:0000259" key="9">
    <source>
        <dbReference type="PROSITE" id="PS50262"/>
    </source>
</evidence>
<dbReference type="EMBL" id="JAHRIO010031502">
    <property type="protein sequence ID" value="MEQ2168760.1"/>
    <property type="molecule type" value="Genomic_DNA"/>
</dbReference>
<dbReference type="Gene3D" id="1.20.1070.10">
    <property type="entry name" value="Rhodopsin 7-helix transmembrane proteins"/>
    <property type="match status" value="1"/>
</dbReference>
<dbReference type="PRINTS" id="PR00237">
    <property type="entry name" value="GPCRRHODOPSN"/>
</dbReference>
<keyword evidence="11" id="KW-1185">Reference proteome</keyword>